<dbReference type="EMBL" id="JARQWQ010000142">
    <property type="protein sequence ID" value="KAK2548636.1"/>
    <property type="molecule type" value="Genomic_DNA"/>
</dbReference>
<evidence type="ECO:0000313" key="2">
    <source>
        <dbReference type="Proteomes" id="UP001249851"/>
    </source>
</evidence>
<reference evidence="1" key="1">
    <citation type="journal article" date="2023" name="G3 (Bethesda)">
        <title>Whole genome assembly and annotation of the endangered Caribbean coral Acropora cervicornis.</title>
        <authorList>
            <person name="Selwyn J.D."/>
            <person name="Vollmer S.V."/>
        </authorList>
    </citation>
    <scope>NUCLEOTIDE SEQUENCE</scope>
    <source>
        <strain evidence="1">K2</strain>
    </source>
</reference>
<evidence type="ECO:0000313" key="1">
    <source>
        <dbReference type="EMBL" id="KAK2548636.1"/>
    </source>
</evidence>
<comment type="caution">
    <text evidence="1">The sequence shown here is derived from an EMBL/GenBank/DDBJ whole genome shotgun (WGS) entry which is preliminary data.</text>
</comment>
<dbReference type="Proteomes" id="UP001249851">
    <property type="component" value="Unassembled WGS sequence"/>
</dbReference>
<keyword evidence="2" id="KW-1185">Reference proteome</keyword>
<protein>
    <submittedName>
        <fullName evidence="1">Uncharacterized protein</fullName>
    </submittedName>
</protein>
<organism evidence="1 2">
    <name type="scientific">Acropora cervicornis</name>
    <name type="common">Staghorn coral</name>
    <dbReference type="NCBI Taxonomy" id="6130"/>
    <lineage>
        <taxon>Eukaryota</taxon>
        <taxon>Metazoa</taxon>
        <taxon>Cnidaria</taxon>
        <taxon>Anthozoa</taxon>
        <taxon>Hexacorallia</taxon>
        <taxon>Scleractinia</taxon>
        <taxon>Astrocoeniina</taxon>
        <taxon>Acroporidae</taxon>
        <taxon>Acropora</taxon>
    </lineage>
</organism>
<dbReference type="AlphaFoldDB" id="A0AAD9PT77"/>
<accession>A0AAD9PT77</accession>
<gene>
    <name evidence="1" type="ORF">P5673_031161</name>
</gene>
<reference evidence="1" key="2">
    <citation type="journal article" date="2023" name="Science">
        <title>Genomic signatures of disease resistance in endangered staghorn corals.</title>
        <authorList>
            <person name="Vollmer S.V."/>
            <person name="Selwyn J.D."/>
            <person name="Despard B.A."/>
            <person name="Roesel C.L."/>
        </authorList>
    </citation>
    <scope>NUCLEOTIDE SEQUENCE</scope>
    <source>
        <strain evidence="1">K2</strain>
    </source>
</reference>
<name>A0AAD9PT77_ACRCE</name>
<sequence length="268" mass="30424">MKAKKDKSIQTLPWESHRKVISRGIPVSLTAPEHFSAEQINKLESRFSHQKWPDKTDIIIIGMESNLLAEEVEVPYTLWIFPEISGLPSMVPGQEKDMATGSKDSHCFGQRITFQAALKSQELLKLNSIKSVTEQAEYEECIEAIDRGQKEAVYLSGKLAATIMEPETIRYHVVYRQVRETGIFATEACNVGLDVLTELIHDRQTPCKTRNFKQRGDELELKIELLKLHNKGFTVGQLTDTVFLNKKDLNTLSCISTFKAEELVETKI</sequence>
<proteinExistence type="predicted"/>